<dbReference type="InterPro" id="IPR004477">
    <property type="entry name" value="ComEC_N"/>
</dbReference>
<sequence>MNARLDARLVPCAAAAWAVTLVGLYAGERAALAVSVMAILLAGVAATARVRGSRAVRAVAGPLLATFLIGAGYGVAVGVRAGVAETHPLAIAAARGASVTAEVVLDGDPKPLRQNHFGGAPQVRVPASLRSAQLGRERIDAGGSLVLFAAADTWAALVPGQRITVRGTLAVADGPGLEVALVRAEGPPRAVAPPPLHQRWAATVRERLVSAAHTVLSPDAAGLLPGLIVGDTSNLPDDVREEFRVAGLTHLTAVSGANVSIVLGAVLLLVRALGIGPRTGTALAVLALVAFVVVVRPSPSVLRAAAMGSVALLALVVGRRRQAMPALAASIGVLLIAAPDLAADAGFALSVVATAGLIAVAPGWVTRMRARGCPRAVAEVCAVSAAAFVVTAPIVAALSGTVSVVAIVANVAVAPVLPPLTVLGSLIVVCGAVWPPAAELLARGAAPMLWWLLEVAERSASLPTAELAVPAGAAGAVSVVAAIVCGWVVVRHRRLRRIVAVAALAAAAVCVPMWIRQPGWPGTGWVIVACDVGQGDSFVLSTGATAARSSWTPGRTRRPSTGACAGCG</sequence>
<feature type="transmembrane region" description="Helical" evidence="6">
    <location>
        <begin position="32"/>
        <end position="50"/>
    </location>
</feature>
<feature type="transmembrane region" description="Helical" evidence="6">
    <location>
        <begin position="7"/>
        <end position="26"/>
    </location>
</feature>
<comment type="caution">
    <text evidence="8">The sequence shown here is derived from an EMBL/GenBank/DDBJ whole genome shotgun (WGS) entry which is preliminary data.</text>
</comment>
<evidence type="ECO:0000313" key="9">
    <source>
        <dbReference type="Proteomes" id="UP001275440"/>
    </source>
</evidence>
<feature type="transmembrane region" description="Helical" evidence="6">
    <location>
        <begin position="468"/>
        <end position="490"/>
    </location>
</feature>
<evidence type="ECO:0000259" key="7">
    <source>
        <dbReference type="Pfam" id="PF03772"/>
    </source>
</evidence>
<proteinExistence type="predicted"/>
<protein>
    <submittedName>
        <fullName evidence="8">ComEC family competence protein</fullName>
    </submittedName>
</protein>
<dbReference type="EMBL" id="WBMO01000001">
    <property type="protein sequence ID" value="MDV2475060.1"/>
    <property type="molecule type" value="Genomic_DNA"/>
</dbReference>
<keyword evidence="3 6" id="KW-0812">Transmembrane</keyword>
<keyword evidence="2" id="KW-1003">Cell membrane</keyword>
<evidence type="ECO:0000313" key="8">
    <source>
        <dbReference type="EMBL" id="MDV2475060.1"/>
    </source>
</evidence>
<feature type="transmembrane region" description="Helical" evidence="6">
    <location>
        <begin position="497"/>
        <end position="515"/>
    </location>
</feature>
<reference evidence="8 9" key="1">
    <citation type="submission" date="2019-10" db="EMBL/GenBank/DDBJ databases">
        <title>Draft Genome Assembly of Rhodococcus zopfii DSM44189.</title>
        <authorList>
            <person name="Sutton J.M."/>
            <person name="Akob D.M."/>
            <person name="Bushman T.J."/>
        </authorList>
    </citation>
    <scope>NUCLEOTIDE SEQUENCE [LARGE SCALE GENOMIC DNA]</scope>
    <source>
        <strain evidence="8 9">DSM 44189</strain>
    </source>
</reference>
<feature type="transmembrane region" description="Helical" evidence="6">
    <location>
        <begin position="248"/>
        <end position="270"/>
    </location>
</feature>
<evidence type="ECO:0000256" key="2">
    <source>
        <dbReference type="ARBA" id="ARBA00022475"/>
    </source>
</evidence>
<gene>
    <name evidence="8" type="ORF">F8M49_05820</name>
</gene>
<feature type="transmembrane region" description="Helical" evidence="6">
    <location>
        <begin position="323"/>
        <end position="339"/>
    </location>
</feature>
<feature type="transmembrane region" description="Helical" evidence="6">
    <location>
        <begin position="345"/>
        <end position="365"/>
    </location>
</feature>
<dbReference type="PANTHER" id="PTHR30619">
    <property type="entry name" value="DNA INTERNALIZATION/COMPETENCE PROTEIN COMEC/REC2"/>
    <property type="match status" value="1"/>
</dbReference>
<dbReference type="InterPro" id="IPR052159">
    <property type="entry name" value="Competence_DNA_uptake"/>
</dbReference>
<feature type="transmembrane region" description="Helical" evidence="6">
    <location>
        <begin position="301"/>
        <end position="318"/>
    </location>
</feature>
<comment type="subcellular location">
    <subcellularLocation>
        <location evidence="1">Cell membrane</location>
        <topology evidence="1">Multi-pass membrane protein</topology>
    </subcellularLocation>
</comment>
<feature type="domain" description="ComEC/Rec2-related protein" evidence="7">
    <location>
        <begin position="227"/>
        <end position="493"/>
    </location>
</feature>
<dbReference type="Proteomes" id="UP001275440">
    <property type="component" value="Unassembled WGS sequence"/>
</dbReference>
<accession>A0ABU3WM34</accession>
<evidence type="ECO:0000256" key="6">
    <source>
        <dbReference type="SAM" id="Phobius"/>
    </source>
</evidence>
<evidence type="ECO:0000256" key="4">
    <source>
        <dbReference type="ARBA" id="ARBA00022989"/>
    </source>
</evidence>
<feature type="transmembrane region" description="Helical" evidence="6">
    <location>
        <begin position="377"/>
        <end position="398"/>
    </location>
</feature>
<evidence type="ECO:0000256" key="5">
    <source>
        <dbReference type="ARBA" id="ARBA00023136"/>
    </source>
</evidence>
<name>A0ABU3WM34_9NOCA</name>
<keyword evidence="5 6" id="KW-0472">Membrane</keyword>
<feature type="transmembrane region" description="Helical" evidence="6">
    <location>
        <begin position="62"/>
        <end position="83"/>
    </location>
</feature>
<dbReference type="PANTHER" id="PTHR30619:SF1">
    <property type="entry name" value="RECOMBINATION PROTEIN 2"/>
    <property type="match status" value="1"/>
</dbReference>
<keyword evidence="4 6" id="KW-1133">Transmembrane helix</keyword>
<dbReference type="NCBIfam" id="TIGR00360">
    <property type="entry name" value="ComEC_N-term"/>
    <property type="match status" value="1"/>
</dbReference>
<organism evidence="8 9">
    <name type="scientific">Rhodococcus zopfii</name>
    <dbReference type="NCBI Taxonomy" id="43772"/>
    <lineage>
        <taxon>Bacteria</taxon>
        <taxon>Bacillati</taxon>
        <taxon>Actinomycetota</taxon>
        <taxon>Actinomycetes</taxon>
        <taxon>Mycobacteriales</taxon>
        <taxon>Nocardiaceae</taxon>
        <taxon>Rhodococcus</taxon>
    </lineage>
</organism>
<dbReference type="Pfam" id="PF03772">
    <property type="entry name" value="Competence"/>
    <property type="match status" value="1"/>
</dbReference>
<evidence type="ECO:0000256" key="3">
    <source>
        <dbReference type="ARBA" id="ARBA00022692"/>
    </source>
</evidence>
<keyword evidence="9" id="KW-1185">Reference proteome</keyword>
<evidence type="ECO:0000256" key="1">
    <source>
        <dbReference type="ARBA" id="ARBA00004651"/>
    </source>
</evidence>
<feature type="transmembrane region" description="Helical" evidence="6">
    <location>
        <begin position="277"/>
        <end position="295"/>
    </location>
</feature>